<dbReference type="Pfam" id="PF00069">
    <property type="entry name" value="Pkinase"/>
    <property type="match status" value="1"/>
</dbReference>
<keyword evidence="5" id="KW-0418">Kinase</keyword>
<name>A0A836GY95_LEIEN</name>
<dbReference type="Gene3D" id="1.10.510.10">
    <property type="entry name" value="Transferase(Phosphotransferase) domain 1"/>
    <property type="match status" value="1"/>
</dbReference>
<feature type="compositionally biased region" description="Low complexity" evidence="10">
    <location>
        <begin position="1008"/>
        <end position="1019"/>
    </location>
</feature>
<dbReference type="GO" id="GO:0005524">
    <property type="term" value="F:ATP binding"/>
    <property type="evidence" value="ECO:0007669"/>
    <property type="project" value="UniProtKB-UniRule"/>
</dbReference>
<evidence type="ECO:0000256" key="7">
    <source>
        <dbReference type="ARBA" id="ARBA00047899"/>
    </source>
</evidence>
<feature type="domain" description="Protein kinase" evidence="11">
    <location>
        <begin position="246"/>
        <end position="610"/>
    </location>
</feature>
<feature type="region of interest" description="Disordered" evidence="10">
    <location>
        <begin position="95"/>
        <end position="117"/>
    </location>
</feature>
<dbReference type="PANTHER" id="PTHR24346">
    <property type="entry name" value="MAP/MICROTUBULE AFFINITY-REGULATING KINASE"/>
    <property type="match status" value="1"/>
</dbReference>
<feature type="compositionally biased region" description="Low complexity" evidence="10">
    <location>
        <begin position="903"/>
        <end position="917"/>
    </location>
</feature>
<keyword evidence="6 9" id="KW-0067">ATP-binding</keyword>
<evidence type="ECO:0000259" key="11">
    <source>
        <dbReference type="PROSITE" id="PS50011"/>
    </source>
</evidence>
<feature type="compositionally biased region" description="Basic and acidic residues" evidence="10">
    <location>
        <begin position="462"/>
        <end position="487"/>
    </location>
</feature>
<proteinExistence type="predicted"/>
<reference evidence="12 13" key="1">
    <citation type="submission" date="2021-02" db="EMBL/GenBank/DDBJ databases">
        <title>Leishmania (Mundinia) enrietti genome sequencing and assembly.</title>
        <authorList>
            <person name="Almutairi H."/>
            <person name="Gatherer D."/>
        </authorList>
    </citation>
    <scope>NUCLEOTIDE SEQUENCE [LARGE SCALE GENOMIC DNA]</scope>
    <source>
        <strain evidence="12">CUR178</strain>
    </source>
</reference>
<dbReference type="KEGG" id="lenr:94168280"/>
<comment type="catalytic activity">
    <reaction evidence="7">
        <text>L-threonyl-[protein] + ATP = O-phospho-L-threonyl-[protein] + ADP + H(+)</text>
        <dbReference type="Rhea" id="RHEA:46608"/>
        <dbReference type="Rhea" id="RHEA-COMP:11060"/>
        <dbReference type="Rhea" id="RHEA-COMP:11605"/>
        <dbReference type="ChEBI" id="CHEBI:15378"/>
        <dbReference type="ChEBI" id="CHEBI:30013"/>
        <dbReference type="ChEBI" id="CHEBI:30616"/>
        <dbReference type="ChEBI" id="CHEBI:61977"/>
        <dbReference type="ChEBI" id="CHEBI:456216"/>
        <dbReference type="EC" id="2.7.11.1"/>
    </reaction>
</comment>
<evidence type="ECO:0000313" key="12">
    <source>
        <dbReference type="EMBL" id="KAG5467351.1"/>
    </source>
</evidence>
<dbReference type="GO" id="GO:0004674">
    <property type="term" value="F:protein serine/threonine kinase activity"/>
    <property type="evidence" value="ECO:0007669"/>
    <property type="project" value="UniProtKB-KW"/>
</dbReference>
<evidence type="ECO:0000256" key="9">
    <source>
        <dbReference type="PROSITE-ProRule" id="PRU10141"/>
    </source>
</evidence>
<dbReference type="PROSITE" id="PS00107">
    <property type="entry name" value="PROTEIN_KINASE_ATP"/>
    <property type="match status" value="1"/>
</dbReference>
<evidence type="ECO:0000256" key="4">
    <source>
        <dbReference type="ARBA" id="ARBA00022741"/>
    </source>
</evidence>
<dbReference type="GO" id="GO:0035556">
    <property type="term" value="P:intracellular signal transduction"/>
    <property type="evidence" value="ECO:0007669"/>
    <property type="project" value="TreeGrafter"/>
</dbReference>
<evidence type="ECO:0000256" key="5">
    <source>
        <dbReference type="ARBA" id="ARBA00022777"/>
    </source>
</evidence>
<feature type="compositionally biased region" description="Gly residues" evidence="10">
    <location>
        <begin position="918"/>
        <end position="930"/>
    </location>
</feature>
<dbReference type="SMART" id="SM00220">
    <property type="entry name" value="S_TKc"/>
    <property type="match status" value="1"/>
</dbReference>
<dbReference type="EC" id="2.7.11.1" evidence="1"/>
<evidence type="ECO:0000256" key="2">
    <source>
        <dbReference type="ARBA" id="ARBA00022527"/>
    </source>
</evidence>
<feature type="region of interest" description="Disordered" evidence="10">
    <location>
        <begin position="1"/>
        <end position="23"/>
    </location>
</feature>
<evidence type="ECO:0000256" key="8">
    <source>
        <dbReference type="ARBA" id="ARBA00048679"/>
    </source>
</evidence>
<dbReference type="InterPro" id="IPR008271">
    <property type="entry name" value="Ser/Thr_kinase_AS"/>
</dbReference>
<feature type="compositionally biased region" description="Gly residues" evidence="10">
    <location>
        <begin position="496"/>
        <end position="508"/>
    </location>
</feature>
<feature type="region of interest" description="Disordered" evidence="10">
    <location>
        <begin position="978"/>
        <end position="1021"/>
    </location>
</feature>
<dbReference type="GO" id="GO:0005737">
    <property type="term" value="C:cytoplasm"/>
    <property type="evidence" value="ECO:0007669"/>
    <property type="project" value="TreeGrafter"/>
</dbReference>
<dbReference type="OrthoDB" id="68483at2759"/>
<feature type="region of interest" description="Disordered" evidence="10">
    <location>
        <begin position="903"/>
        <end position="937"/>
    </location>
</feature>
<dbReference type="AlphaFoldDB" id="A0A836GY95"/>
<dbReference type="PANTHER" id="PTHR24346:SF77">
    <property type="entry name" value="SERINE THREONINE PROTEIN KINASE"/>
    <property type="match status" value="1"/>
</dbReference>
<dbReference type="GeneID" id="94168280"/>
<dbReference type="Pfam" id="PF07714">
    <property type="entry name" value="PK_Tyr_Ser-Thr"/>
    <property type="match status" value="1"/>
</dbReference>
<evidence type="ECO:0000256" key="6">
    <source>
        <dbReference type="ARBA" id="ARBA00022840"/>
    </source>
</evidence>
<dbReference type="FunFam" id="3.30.200.20:FF:000206">
    <property type="entry name" value="Serine/threonine-protein kinase Ssp1"/>
    <property type="match status" value="1"/>
</dbReference>
<dbReference type="InterPro" id="IPR017441">
    <property type="entry name" value="Protein_kinase_ATP_BS"/>
</dbReference>
<dbReference type="SUPFAM" id="SSF56112">
    <property type="entry name" value="Protein kinase-like (PK-like)"/>
    <property type="match status" value="1"/>
</dbReference>
<dbReference type="InterPro" id="IPR000719">
    <property type="entry name" value="Prot_kinase_dom"/>
</dbReference>
<accession>A0A836GY95</accession>
<keyword evidence="4 9" id="KW-0547">Nucleotide-binding</keyword>
<dbReference type="PROSITE" id="PS00108">
    <property type="entry name" value="PROTEIN_KINASE_ST"/>
    <property type="match status" value="1"/>
</dbReference>
<gene>
    <name evidence="12" type="ORF">CUR178_00993</name>
</gene>
<dbReference type="EMBL" id="JAFHKP010000035">
    <property type="protein sequence ID" value="KAG5467351.1"/>
    <property type="molecule type" value="Genomic_DNA"/>
</dbReference>
<feature type="binding site" evidence="9">
    <location>
        <position position="275"/>
    </location>
    <ligand>
        <name>ATP</name>
        <dbReference type="ChEBI" id="CHEBI:30616"/>
    </ligand>
</feature>
<evidence type="ECO:0000313" key="13">
    <source>
        <dbReference type="Proteomes" id="UP000674179"/>
    </source>
</evidence>
<comment type="caution">
    <text evidence="12">The sequence shown here is derived from an EMBL/GenBank/DDBJ whole genome shotgun (WGS) entry which is preliminary data.</text>
</comment>
<sequence length="1137" mass="121653">MSTTRVQEGGLEKAASPTKEKGATPFFHTAAAAAAASAASSSLSNERNPLIDDLFDDLRHNSFLESGCVASHLQGESASNYGSFSAFGEELGRASAGSETSWRRRSSSSRSSTPQLKEAVDTIRKTSQHFVHAMQVHELEDFFSPTGAEKAEDVLRRQLCSKGQQEMIAVVVTLVELLEEVRKARGRVASLTGELSLPNGLGRNRACSNSMASTVSTASLMRPPVHETNQVAMAYDQQGNRMINCYKVIANLGRGAYGKVKLGADVNTGQMVAIKMINKKLLKKKIGGLGAKNQEAALKREIAIMKKVRHRNCVSLYEVIDDPDSKMLYLIMEYVPNGPVVRLKPQELGSAALESIEAGILLNGEICNKTLMRCAVRQSAAGGMAPLTDAEITSNPTVFLCKPLSQHICAVYLRQLVSGLRYMHKRHLVHHDIKPDNILLGTNHRVFLTDFGVSEILSTRHEVKDSEQCDDQNRDNVSRDRSSRFDSSDSTDEDGAGGNTRGRPRLGGGTLLFTAPELFDSSVDQSLLDPHLTDVWALGVTLYCMLVGMSPFSGNSYAELRKNILTQAYPWCGKTVHEAPLAVEWRVVLKGLLAKDPAKRWSLARLKSFLDEESFQDAMRQSTLHEAPPRKASLTYGRDDTLLSPTAHRASFARPLSSVAPATGLRPSLAGVSMASCSKSTLPPSRILSSFTPVSALTDPGSAARGFAWDLSVSEQEVREATRKVRVEVMRQRTVLSPHARAIVRRYVDLIRASLLGRNFIPLSHASPLGSTSCVDPPVYVRMPANPSKSSSTTNCSCESVNSPRVPVLGVAAKFHQTSEAGPISARSLFHPVRRSSRPPAQATVAVALPSGSLSASGSGGRAHAVGNVANRNSDCRLQSLDALLSIVNLQSNSDVQSAAFTLSSSASSRQSLSSQRGRGGYYSGRGPGSSHGVLANNSVAPSEYTQVTESEVAATAAWLKVQAPSTVAHTMIHDSATSSVISQEDGPQRAGANGNKGRLMKCPRPKSTLSGTTLSGGLASDQATLAPKSRTTATPLQDSVLYSASSCTGDSTSGGYPSASASPNAARAVGKFPSIPSRKATSSTPSPGFLGGMYPVEPAQKRLCDVKVVDSILTSYEEVPYMMPSKRRAAAVRKGA</sequence>
<dbReference type="InterPro" id="IPR001245">
    <property type="entry name" value="Ser-Thr/Tyr_kinase_cat_dom"/>
</dbReference>
<keyword evidence="13" id="KW-1185">Reference proteome</keyword>
<dbReference type="InterPro" id="IPR011009">
    <property type="entry name" value="Kinase-like_dom_sf"/>
</dbReference>
<dbReference type="Proteomes" id="UP000674179">
    <property type="component" value="Chromosome 35"/>
</dbReference>
<dbReference type="Gene3D" id="3.30.200.20">
    <property type="entry name" value="Phosphorylase Kinase, domain 1"/>
    <property type="match status" value="1"/>
</dbReference>
<dbReference type="RefSeq" id="XP_067688873.1">
    <property type="nucleotide sequence ID" value="XM_067832770.1"/>
</dbReference>
<dbReference type="PROSITE" id="PS50011">
    <property type="entry name" value="PROTEIN_KINASE_DOM"/>
    <property type="match status" value="1"/>
</dbReference>
<keyword evidence="3" id="KW-0808">Transferase</keyword>
<protein>
    <recommendedName>
        <fullName evidence="1">non-specific serine/threonine protein kinase</fullName>
        <ecNumber evidence="1">2.7.11.1</ecNumber>
    </recommendedName>
</protein>
<keyword evidence="2" id="KW-0723">Serine/threonine-protein kinase</keyword>
<evidence type="ECO:0000256" key="10">
    <source>
        <dbReference type="SAM" id="MobiDB-lite"/>
    </source>
</evidence>
<dbReference type="CDD" id="cd14008">
    <property type="entry name" value="STKc_LKB1_CaMKK"/>
    <property type="match status" value="1"/>
</dbReference>
<evidence type="ECO:0000256" key="3">
    <source>
        <dbReference type="ARBA" id="ARBA00022679"/>
    </source>
</evidence>
<organism evidence="12 13">
    <name type="scientific">Leishmania enriettii</name>
    <dbReference type="NCBI Taxonomy" id="5663"/>
    <lineage>
        <taxon>Eukaryota</taxon>
        <taxon>Discoba</taxon>
        <taxon>Euglenozoa</taxon>
        <taxon>Kinetoplastea</taxon>
        <taxon>Metakinetoplastina</taxon>
        <taxon>Trypanosomatida</taxon>
        <taxon>Trypanosomatidae</taxon>
        <taxon>Leishmaniinae</taxon>
        <taxon>Leishmania</taxon>
    </lineage>
</organism>
<comment type="catalytic activity">
    <reaction evidence="8">
        <text>L-seryl-[protein] + ATP = O-phospho-L-seryl-[protein] + ADP + H(+)</text>
        <dbReference type="Rhea" id="RHEA:17989"/>
        <dbReference type="Rhea" id="RHEA-COMP:9863"/>
        <dbReference type="Rhea" id="RHEA-COMP:11604"/>
        <dbReference type="ChEBI" id="CHEBI:15378"/>
        <dbReference type="ChEBI" id="CHEBI:29999"/>
        <dbReference type="ChEBI" id="CHEBI:30616"/>
        <dbReference type="ChEBI" id="CHEBI:83421"/>
        <dbReference type="ChEBI" id="CHEBI:456216"/>
        <dbReference type="EC" id="2.7.11.1"/>
    </reaction>
</comment>
<feature type="region of interest" description="Disordered" evidence="10">
    <location>
        <begin position="462"/>
        <end position="508"/>
    </location>
</feature>
<evidence type="ECO:0000256" key="1">
    <source>
        <dbReference type="ARBA" id="ARBA00012513"/>
    </source>
</evidence>